<dbReference type="CTD" id="68917352"/>
<name>B6IIU7_CAEBR</name>
<dbReference type="KEGG" id="cbr:CBG_25870"/>
<dbReference type="HOGENOM" id="CLU_2608162_0_0_1"/>
<proteinExistence type="predicted"/>
<reference evidence="1 2" key="2">
    <citation type="journal article" date="2011" name="PLoS Genet.">
        <title>Caenorhabditis briggsae recombinant inbred line genotypes reveal inter-strain incompatibility and the evolution of recombination.</title>
        <authorList>
            <person name="Ross J.A."/>
            <person name="Koboldt D.C."/>
            <person name="Staisch J.E."/>
            <person name="Chamberlin H.M."/>
            <person name="Gupta B.P."/>
            <person name="Miller R.D."/>
            <person name="Baird S.E."/>
            <person name="Haag E.S."/>
        </authorList>
    </citation>
    <scope>NUCLEOTIDE SEQUENCE [LARGE SCALE GENOMIC DNA]</scope>
    <source>
        <strain evidence="1 2">AF16</strain>
    </source>
</reference>
<evidence type="ECO:0000313" key="1">
    <source>
        <dbReference type="EMBL" id="CAR99827.1"/>
    </source>
</evidence>
<accession>B6IIU7</accession>
<organism evidence="1 2">
    <name type="scientific">Caenorhabditis briggsae</name>
    <dbReference type="NCBI Taxonomy" id="6238"/>
    <lineage>
        <taxon>Eukaryota</taxon>
        <taxon>Metazoa</taxon>
        <taxon>Ecdysozoa</taxon>
        <taxon>Nematoda</taxon>
        <taxon>Chromadorea</taxon>
        <taxon>Rhabditida</taxon>
        <taxon>Rhabditina</taxon>
        <taxon>Rhabditomorpha</taxon>
        <taxon>Rhabditoidea</taxon>
        <taxon>Rhabditidae</taxon>
        <taxon>Peloderinae</taxon>
        <taxon>Caenorhabditis</taxon>
    </lineage>
</organism>
<sequence>MLNQDSEILNQELNILNQYSENLNQEANIFLLFFKSSQKIRETSFFSSKNTGTERPNKFNYISRWTIVKNRGKKFPRLR</sequence>
<evidence type="ECO:0000313" key="2">
    <source>
        <dbReference type="Proteomes" id="UP000008549"/>
    </source>
</evidence>
<dbReference type="GeneID" id="68917352"/>
<dbReference type="AlphaFoldDB" id="B6IIU7"/>
<dbReference type="RefSeq" id="XP_045099388.1">
    <property type="nucleotide sequence ID" value="XM_045243866.1"/>
</dbReference>
<dbReference type="EMBL" id="HE601226">
    <property type="protein sequence ID" value="CAR99827.1"/>
    <property type="molecule type" value="Genomic_DNA"/>
</dbReference>
<reference evidence="1 2" key="1">
    <citation type="journal article" date="2003" name="PLoS Biol.">
        <title>The genome sequence of Caenorhabditis briggsae: a platform for comparative genomics.</title>
        <authorList>
            <person name="Stein L.D."/>
            <person name="Bao Z."/>
            <person name="Blasiar D."/>
            <person name="Blumenthal T."/>
            <person name="Brent M.R."/>
            <person name="Chen N."/>
            <person name="Chinwalla A."/>
            <person name="Clarke L."/>
            <person name="Clee C."/>
            <person name="Coghlan A."/>
            <person name="Coulson A."/>
            <person name="D'Eustachio P."/>
            <person name="Fitch D.H."/>
            <person name="Fulton L.A."/>
            <person name="Fulton R.E."/>
            <person name="Griffiths-Jones S."/>
            <person name="Harris T.W."/>
            <person name="Hillier L.W."/>
            <person name="Kamath R."/>
            <person name="Kuwabara P.E."/>
            <person name="Mardis E.R."/>
            <person name="Marra M.A."/>
            <person name="Miner T.L."/>
            <person name="Minx P."/>
            <person name="Mullikin J.C."/>
            <person name="Plumb R.W."/>
            <person name="Rogers J."/>
            <person name="Schein J.E."/>
            <person name="Sohrmann M."/>
            <person name="Spieth J."/>
            <person name="Stajich J.E."/>
            <person name="Wei C."/>
            <person name="Willey D."/>
            <person name="Wilson R.K."/>
            <person name="Durbin R."/>
            <person name="Waterston R.H."/>
        </authorList>
    </citation>
    <scope>NUCLEOTIDE SEQUENCE [LARGE SCALE GENOMIC DNA]</scope>
    <source>
        <strain evidence="1 2">AF16</strain>
    </source>
</reference>
<protein>
    <submittedName>
        <fullName evidence="1">Protein CBG25870</fullName>
    </submittedName>
</protein>
<gene>
    <name evidence="1" type="ORF">CBG25870</name>
    <name evidence="1" type="ORF">CBG_25870</name>
</gene>
<dbReference type="Proteomes" id="UP000008549">
    <property type="component" value="Unassembled WGS sequence"/>
</dbReference>
<dbReference type="InParanoid" id="B6IIU7"/>
<keyword evidence="2" id="KW-1185">Reference proteome</keyword>